<dbReference type="Proteomes" id="UP000824881">
    <property type="component" value="Unassembled WGS sequence"/>
</dbReference>
<gene>
    <name evidence="1" type="ORF">CCMSSC00406_0010400</name>
</gene>
<reference evidence="1 2" key="1">
    <citation type="journal article" date="2021" name="Appl. Environ. Microbiol.">
        <title>Genetic linkage and physical mapping for an oyster mushroom Pleurotus cornucopiae and QTL analysis for the trait cap color.</title>
        <authorList>
            <person name="Zhang Y."/>
            <person name="Gao W."/>
            <person name="Sonnenberg A."/>
            <person name="Chen Q."/>
            <person name="Zhang J."/>
            <person name="Huang C."/>
        </authorList>
    </citation>
    <scope>NUCLEOTIDE SEQUENCE [LARGE SCALE GENOMIC DNA]</scope>
    <source>
        <strain evidence="1">CCMSSC00406</strain>
    </source>
</reference>
<proteinExistence type="predicted"/>
<keyword evidence="2" id="KW-1185">Reference proteome</keyword>
<name>A0ACB7J5V6_PLECO</name>
<evidence type="ECO:0000313" key="1">
    <source>
        <dbReference type="EMBL" id="KAG9225189.1"/>
    </source>
</evidence>
<comment type="caution">
    <text evidence="1">The sequence shown here is derived from an EMBL/GenBank/DDBJ whole genome shotgun (WGS) entry which is preliminary data.</text>
</comment>
<evidence type="ECO:0000313" key="2">
    <source>
        <dbReference type="Proteomes" id="UP000824881"/>
    </source>
</evidence>
<accession>A0ACB7J5V6</accession>
<dbReference type="EMBL" id="WQMT02000003">
    <property type="protein sequence ID" value="KAG9225189.1"/>
    <property type="molecule type" value="Genomic_DNA"/>
</dbReference>
<organism evidence="1 2">
    <name type="scientific">Pleurotus cornucopiae</name>
    <name type="common">Cornucopia mushroom</name>
    <dbReference type="NCBI Taxonomy" id="5321"/>
    <lineage>
        <taxon>Eukaryota</taxon>
        <taxon>Fungi</taxon>
        <taxon>Dikarya</taxon>
        <taxon>Basidiomycota</taxon>
        <taxon>Agaricomycotina</taxon>
        <taxon>Agaricomycetes</taxon>
        <taxon>Agaricomycetidae</taxon>
        <taxon>Agaricales</taxon>
        <taxon>Pleurotineae</taxon>
        <taxon>Pleurotaceae</taxon>
        <taxon>Pleurotus</taxon>
    </lineage>
</organism>
<protein>
    <submittedName>
        <fullName evidence="1">Uncharacterized protein</fullName>
    </submittedName>
</protein>
<sequence>MAILLWFDRFPPQTLPLTSTRARMANLYDIHVGTIYRPNPDPLEAPIHIFASGVLPYFNKAFDEHESQEFFTAAFPLFDDRFPTASPQWKKSWSMCLILLDAYVHDGIFSVPSFTGNWRDHITIDADRARRRHEWKELSNGAAPTMHQYVVAFADVESTGEDLPEAQD</sequence>